<proteinExistence type="inferred from homology"/>
<keyword evidence="11" id="KW-1185">Reference proteome</keyword>
<comment type="similarity">
    <text evidence="2">Belongs to the NPC2 family.</text>
</comment>
<reference evidence="11" key="1">
    <citation type="submission" date="2016-02" db="EMBL/GenBank/DDBJ databases">
        <title>Draft genome sequence of Microdochium bolleyi, a fungal endophyte of beachgrass.</title>
        <authorList>
            <consortium name="DOE Joint Genome Institute"/>
            <person name="David A.S."/>
            <person name="May G."/>
            <person name="Haridas S."/>
            <person name="Lim J."/>
            <person name="Wang M."/>
            <person name="Labutti K."/>
            <person name="Lipzen A."/>
            <person name="Barry K."/>
            <person name="Grigoriev I.V."/>
        </authorList>
    </citation>
    <scope>NUCLEOTIDE SEQUENCE [LARGE SCALE GENOMIC DNA]</scope>
    <source>
        <strain evidence="11">J235TASD1</strain>
    </source>
</reference>
<evidence type="ECO:0000256" key="2">
    <source>
        <dbReference type="ARBA" id="ARBA00006370"/>
    </source>
</evidence>
<evidence type="ECO:0000256" key="7">
    <source>
        <dbReference type="ARBA" id="ARBA00023055"/>
    </source>
</evidence>
<name>A0A136J4R1_9PEZI</name>
<evidence type="ECO:0000256" key="8">
    <source>
        <dbReference type="SAM" id="SignalP"/>
    </source>
</evidence>
<keyword evidence="6 8" id="KW-0732">Signal</keyword>
<dbReference type="STRING" id="196109.A0A136J4R1"/>
<dbReference type="PANTHER" id="PTHR11306">
    <property type="entry name" value="NIEMANN PICK TYPE C2 PROTEIN NPC2-RELATED"/>
    <property type="match status" value="1"/>
</dbReference>
<dbReference type="InterPro" id="IPR003172">
    <property type="entry name" value="ML_dom"/>
</dbReference>
<dbReference type="Proteomes" id="UP000070501">
    <property type="component" value="Unassembled WGS sequence"/>
</dbReference>
<feature type="signal peptide" evidence="8">
    <location>
        <begin position="1"/>
        <end position="17"/>
    </location>
</feature>
<dbReference type="AlphaFoldDB" id="A0A136J4R1"/>
<feature type="domain" description="MD-2-related lipid-recognition" evidence="9">
    <location>
        <begin position="45"/>
        <end position="167"/>
    </location>
</feature>
<dbReference type="CDD" id="cd00917">
    <property type="entry name" value="PG-PI_TP"/>
    <property type="match status" value="1"/>
</dbReference>
<comment type="subunit">
    <text evidence="3">Monomer.</text>
</comment>
<dbReference type="SMART" id="SM00737">
    <property type="entry name" value="ML"/>
    <property type="match status" value="1"/>
</dbReference>
<gene>
    <name evidence="10" type="ORF">Micbo1qcDRAFT_162360</name>
</gene>
<dbReference type="FunCoup" id="A0A136J4R1">
    <property type="interactions" value="104"/>
</dbReference>
<sequence>MRLSTAIVATLGGLATAAPGGSSSWFSGSSSVGVLNTKVPGDNPLEFCGDDQGDDTITIEYVDLAPNPPEAGSQLLIKAKGKVLETIQQGAYVQLVVKYGLIRLISTTADFCEQLGNVDLKCPVEKGDLEVVKSVEIPKEVPPGTYHVDAKVFNFDDTPITCMTATVKFGARRGSVEQDAVEL</sequence>
<dbReference type="EMBL" id="KQ964249">
    <property type="protein sequence ID" value="KXJ92200.1"/>
    <property type="molecule type" value="Genomic_DNA"/>
</dbReference>
<dbReference type="GO" id="GO:0032366">
    <property type="term" value="P:intracellular sterol transport"/>
    <property type="evidence" value="ECO:0007669"/>
    <property type="project" value="InterPro"/>
</dbReference>
<evidence type="ECO:0000256" key="3">
    <source>
        <dbReference type="ARBA" id="ARBA00011245"/>
    </source>
</evidence>
<dbReference type="InterPro" id="IPR014756">
    <property type="entry name" value="Ig_E-set"/>
</dbReference>
<accession>A0A136J4R1</accession>
<feature type="chain" id="PRO_5007293510" description="Phosphatidylglycerol/phosphatidylinositol transfer protein" evidence="8">
    <location>
        <begin position="18"/>
        <end position="183"/>
    </location>
</feature>
<protein>
    <recommendedName>
        <fullName evidence="4">Phosphatidylglycerol/phosphatidylinositol transfer protein</fullName>
    </recommendedName>
</protein>
<keyword evidence="7" id="KW-0445">Lipid transport</keyword>
<dbReference type="FunFam" id="2.60.40.770:FF:000004">
    <property type="entry name" value="Phosphatidylglycerol/phosphatidylinositol transfer protein"/>
    <property type="match status" value="1"/>
</dbReference>
<dbReference type="InterPro" id="IPR033917">
    <property type="entry name" value="ML_PG-PI_TP"/>
</dbReference>
<organism evidence="10 11">
    <name type="scientific">Microdochium bolleyi</name>
    <dbReference type="NCBI Taxonomy" id="196109"/>
    <lineage>
        <taxon>Eukaryota</taxon>
        <taxon>Fungi</taxon>
        <taxon>Dikarya</taxon>
        <taxon>Ascomycota</taxon>
        <taxon>Pezizomycotina</taxon>
        <taxon>Sordariomycetes</taxon>
        <taxon>Xylariomycetidae</taxon>
        <taxon>Xylariales</taxon>
        <taxon>Microdochiaceae</taxon>
        <taxon>Microdochium</taxon>
    </lineage>
</organism>
<evidence type="ECO:0000259" key="9">
    <source>
        <dbReference type="SMART" id="SM00737"/>
    </source>
</evidence>
<dbReference type="SUPFAM" id="SSF81296">
    <property type="entry name" value="E set domains"/>
    <property type="match status" value="1"/>
</dbReference>
<dbReference type="InParanoid" id="A0A136J4R1"/>
<evidence type="ECO:0000313" key="10">
    <source>
        <dbReference type="EMBL" id="KXJ92200.1"/>
    </source>
</evidence>
<dbReference type="GO" id="GO:0032934">
    <property type="term" value="F:sterol binding"/>
    <property type="evidence" value="ECO:0007669"/>
    <property type="project" value="InterPro"/>
</dbReference>
<dbReference type="PANTHER" id="PTHR11306:SF0">
    <property type="entry name" value="PHOSPHATIDYLGLYCEROL_PHOSPHATIDYLINOSITOL TRANSFER PROTEIN"/>
    <property type="match status" value="1"/>
</dbReference>
<evidence type="ECO:0000256" key="5">
    <source>
        <dbReference type="ARBA" id="ARBA00022448"/>
    </source>
</evidence>
<dbReference type="Pfam" id="PF02221">
    <property type="entry name" value="E1_DerP2_DerF2"/>
    <property type="match status" value="1"/>
</dbReference>
<evidence type="ECO:0000256" key="4">
    <source>
        <dbReference type="ARBA" id="ARBA00016056"/>
    </source>
</evidence>
<evidence type="ECO:0000256" key="6">
    <source>
        <dbReference type="ARBA" id="ARBA00022729"/>
    </source>
</evidence>
<keyword evidence="5" id="KW-0813">Transport</keyword>
<dbReference type="OrthoDB" id="6409159at2759"/>
<evidence type="ECO:0000256" key="1">
    <source>
        <dbReference type="ARBA" id="ARBA00002053"/>
    </source>
</evidence>
<dbReference type="Gene3D" id="2.60.40.770">
    <property type="match status" value="1"/>
</dbReference>
<dbReference type="InterPro" id="IPR039670">
    <property type="entry name" value="NPC2-like"/>
</dbReference>
<evidence type="ECO:0000313" key="11">
    <source>
        <dbReference type="Proteomes" id="UP000070501"/>
    </source>
</evidence>
<comment type="function">
    <text evidence="1">Catalyzes the intermembrane transfer of phosphatidylglycerol and phosphatidylinositol.</text>
</comment>